<dbReference type="AlphaFoldDB" id="A0A9D2LS08"/>
<name>A0A9D2LS08_9FIRM</name>
<dbReference type="Pfam" id="PF08713">
    <property type="entry name" value="DNA_alkylation"/>
    <property type="match status" value="1"/>
</dbReference>
<reference evidence="1" key="1">
    <citation type="journal article" date="2021" name="PeerJ">
        <title>Extensive microbial diversity within the chicken gut microbiome revealed by metagenomics and culture.</title>
        <authorList>
            <person name="Gilroy R."/>
            <person name="Ravi A."/>
            <person name="Getino M."/>
            <person name="Pursley I."/>
            <person name="Horton D.L."/>
            <person name="Alikhan N.F."/>
            <person name="Baker D."/>
            <person name="Gharbi K."/>
            <person name="Hall N."/>
            <person name="Watson M."/>
            <person name="Adriaenssens E.M."/>
            <person name="Foster-Nyarko E."/>
            <person name="Jarju S."/>
            <person name="Secka A."/>
            <person name="Antonio M."/>
            <person name="Oren A."/>
            <person name="Chaudhuri R.R."/>
            <person name="La Ragione R."/>
            <person name="Hildebrand F."/>
            <person name="Pallen M.J."/>
        </authorList>
    </citation>
    <scope>NUCLEOTIDE SEQUENCE</scope>
    <source>
        <strain evidence="1">ChiSjej1B19-5720</strain>
    </source>
</reference>
<dbReference type="Gene3D" id="1.25.10.90">
    <property type="match status" value="1"/>
</dbReference>
<dbReference type="Proteomes" id="UP000823842">
    <property type="component" value="Unassembled WGS sequence"/>
</dbReference>
<accession>A0A9D2LS08</accession>
<dbReference type="InterPro" id="IPR014825">
    <property type="entry name" value="DNA_alkylation"/>
</dbReference>
<evidence type="ECO:0000313" key="2">
    <source>
        <dbReference type="Proteomes" id="UP000823842"/>
    </source>
</evidence>
<dbReference type="SUPFAM" id="SSF48371">
    <property type="entry name" value="ARM repeat"/>
    <property type="match status" value="1"/>
</dbReference>
<comment type="caution">
    <text evidence="1">The sequence shown here is derived from an EMBL/GenBank/DDBJ whole genome shotgun (WGS) entry which is preliminary data.</text>
</comment>
<reference evidence="1" key="2">
    <citation type="submission" date="2021-04" db="EMBL/GenBank/DDBJ databases">
        <authorList>
            <person name="Gilroy R."/>
        </authorList>
    </citation>
    <scope>NUCLEOTIDE SEQUENCE</scope>
    <source>
        <strain evidence="1">ChiSjej1B19-5720</strain>
    </source>
</reference>
<organism evidence="1 2">
    <name type="scientific">Candidatus Blautia faecavium</name>
    <dbReference type="NCBI Taxonomy" id="2838487"/>
    <lineage>
        <taxon>Bacteria</taxon>
        <taxon>Bacillati</taxon>
        <taxon>Bacillota</taxon>
        <taxon>Clostridia</taxon>
        <taxon>Lachnospirales</taxon>
        <taxon>Lachnospiraceae</taxon>
        <taxon>Blautia</taxon>
    </lineage>
</organism>
<protein>
    <submittedName>
        <fullName evidence="1">DNA alkylation repair protein</fullName>
    </submittedName>
</protein>
<dbReference type="InterPro" id="IPR016024">
    <property type="entry name" value="ARM-type_fold"/>
</dbReference>
<dbReference type="PANTHER" id="PTHR34070:SF1">
    <property type="entry name" value="DNA ALKYLATION REPAIR PROTEIN"/>
    <property type="match status" value="1"/>
</dbReference>
<gene>
    <name evidence="1" type="ORF">IAA06_04770</name>
</gene>
<dbReference type="CDD" id="cd06561">
    <property type="entry name" value="AlkD_like"/>
    <property type="match status" value="1"/>
</dbReference>
<dbReference type="PANTHER" id="PTHR34070">
    <property type="entry name" value="ARMADILLO-TYPE FOLD"/>
    <property type="match status" value="1"/>
</dbReference>
<proteinExistence type="predicted"/>
<sequence>MEKEEITAEMVRQRLMDLAEPEYRAFHSQLVPGEENILGVRLPKMRALARELAGNDWEEWFDKAEDVYYEETMVRGLVLAYSKMDAEKKLDYVKTFIKDIHNWAVCDTFCNTLKDADKYQEMYWDFLEPYFDSEEEYHARFAAVMLLCHFVKEEYREKAIERLKRIHQDGYYAKMGAAWAISVYFVAFPKEMLAYLRGEHGLEEFTYRKSLQKITESYRVSKDMKTIIKEMRQRG</sequence>
<dbReference type="EMBL" id="DWYZ01000093">
    <property type="protein sequence ID" value="HJB28091.1"/>
    <property type="molecule type" value="Genomic_DNA"/>
</dbReference>
<evidence type="ECO:0000313" key="1">
    <source>
        <dbReference type="EMBL" id="HJB28091.1"/>
    </source>
</evidence>